<proteinExistence type="predicted"/>
<organism evidence="1 2">
    <name type="scientific">Actinacidiphila yanglinensis</name>
    <dbReference type="NCBI Taxonomy" id="310779"/>
    <lineage>
        <taxon>Bacteria</taxon>
        <taxon>Bacillati</taxon>
        <taxon>Actinomycetota</taxon>
        <taxon>Actinomycetes</taxon>
        <taxon>Kitasatosporales</taxon>
        <taxon>Streptomycetaceae</taxon>
        <taxon>Actinacidiphila</taxon>
    </lineage>
</organism>
<evidence type="ECO:0000313" key="1">
    <source>
        <dbReference type="EMBL" id="SEG81735.1"/>
    </source>
</evidence>
<evidence type="ECO:0000313" key="2">
    <source>
        <dbReference type="Proteomes" id="UP000236754"/>
    </source>
</evidence>
<sequence>MLAMHRQIFRRAGHNVAGLATWGAPWFPLPT</sequence>
<reference evidence="1 2" key="1">
    <citation type="submission" date="2016-10" db="EMBL/GenBank/DDBJ databases">
        <authorList>
            <person name="de Groot N.N."/>
        </authorList>
    </citation>
    <scope>NUCLEOTIDE SEQUENCE [LARGE SCALE GENOMIC DNA]</scope>
    <source>
        <strain evidence="1 2">CGMCC 4.2023</strain>
    </source>
</reference>
<dbReference type="AlphaFoldDB" id="A0A1H6DAJ5"/>
<protein>
    <submittedName>
        <fullName evidence="1">Uncharacterized protein</fullName>
    </submittedName>
</protein>
<gene>
    <name evidence="1" type="ORF">SAMN05216223_1137</name>
</gene>
<dbReference type="Proteomes" id="UP000236754">
    <property type="component" value="Unassembled WGS sequence"/>
</dbReference>
<name>A0A1H6DAJ5_9ACTN</name>
<keyword evidence="2" id="KW-1185">Reference proteome</keyword>
<dbReference type="EMBL" id="FNVU01000013">
    <property type="protein sequence ID" value="SEG81735.1"/>
    <property type="molecule type" value="Genomic_DNA"/>
</dbReference>
<accession>A0A1H6DAJ5</accession>